<accession>A0ABM2BJ06</accession>
<feature type="domain" description="2Fe-2S ferredoxin-type" evidence="11">
    <location>
        <begin position="53"/>
        <end position="143"/>
    </location>
</feature>
<dbReference type="PROSITE" id="PS51085">
    <property type="entry name" value="2FE2S_FER_2"/>
    <property type="match status" value="1"/>
</dbReference>
<dbReference type="InterPro" id="IPR036010">
    <property type="entry name" value="2Fe-2S_ferredoxin-like_sf"/>
</dbReference>
<evidence type="ECO:0000256" key="7">
    <source>
        <dbReference type="ARBA" id="ARBA00022982"/>
    </source>
</evidence>
<evidence type="ECO:0000313" key="12">
    <source>
        <dbReference type="Proteomes" id="UP000813463"/>
    </source>
</evidence>
<dbReference type="Pfam" id="PF00111">
    <property type="entry name" value="Fer2"/>
    <property type="match status" value="1"/>
</dbReference>
<sequence precursor="true">MAATTTTMMGMATTFVPKPQAPPMMAALPSNTGRSLFGLKTGSRGGRMTMAAYKVTLVTPTGNVEFQCPDDVYILDAAEEEGIDLPYSCRAGSCSSCAGKLKTGSLNQDDQSFLDDDQIDEGWVLTCAAYPVSDVTIETHKEEELTA</sequence>
<keyword evidence="6 10" id="KW-0479">Metal-binding</keyword>
<name>A0ABM2BJ06_SPIOL</name>
<dbReference type="PROSITE" id="PS00197">
    <property type="entry name" value="2FE2S_FER_1"/>
    <property type="match status" value="1"/>
</dbReference>
<reference evidence="12" key="1">
    <citation type="journal article" date="2021" name="Nat. Commun.">
        <title>Genomic analyses provide insights into spinach domestication and the genetic basis of agronomic traits.</title>
        <authorList>
            <person name="Cai X."/>
            <person name="Sun X."/>
            <person name="Xu C."/>
            <person name="Sun H."/>
            <person name="Wang X."/>
            <person name="Ge C."/>
            <person name="Zhang Z."/>
            <person name="Wang Q."/>
            <person name="Fei Z."/>
            <person name="Jiao C."/>
            <person name="Wang Q."/>
        </authorList>
    </citation>
    <scope>NUCLEOTIDE SEQUENCE [LARGE SCALE GENOMIC DNA]</scope>
    <source>
        <strain evidence="12">cv. Varoflay</strain>
    </source>
</reference>
<evidence type="ECO:0000256" key="8">
    <source>
        <dbReference type="ARBA" id="ARBA00023004"/>
    </source>
</evidence>
<evidence type="ECO:0000256" key="6">
    <source>
        <dbReference type="ARBA" id="ARBA00022723"/>
    </source>
</evidence>
<comment type="cofactor">
    <cofactor evidence="10">
        <name>[2Fe-2S] cluster</name>
        <dbReference type="ChEBI" id="CHEBI:190135"/>
    </cofactor>
    <text evidence="10">Binds 1 [2Fe-2S] cluster.</text>
</comment>
<feature type="transit peptide" description="Chloroplast" evidence="13">
    <location>
        <begin position="1"/>
        <end position="50"/>
    </location>
</feature>
<keyword evidence="8 10" id="KW-0408">Iron</keyword>
<evidence type="ECO:0000256" key="2">
    <source>
        <dbReference type="ARBA" id="ARBA00004229"/>
    </source>
</evidence>
<evidence type="ECO:0000256" key="10">
    <source>
        <dbReference type="RuleBase" id="RU364001"/>
    </source>
</evidence>
<dbReference type="Proteomes" id="UP000813463">
    <property type="component" value="Chromosome 1"/>
</dbReference>
<dbReference type="NCBIfam" id="TIGR02008">
    <property type="entry name" value="fdx_plant"/>
    <property type="match status" value="1"/>
</dbReference>
<feature type="chain" id="PRO_5044507726" description="Ferredoxin-1, chloroplastic" evidence="13">
    <location>
        <begin position="51"/>
        <end position="147"/>
    </location>
</feature>
<organism evidence="12 13">
    <name type="scientific">Spinacia oleracea</name>
    <name type="common">Spinach</name>
    <dbReference type="NCBI Taxonomy" id="3562"/>
    <lineage>
        <taxon>Eukaryota</taxon>
        <taxon>Viridiplantae</taxon>
        <taxon>Streptophyta</taxon>
        <taxon>Embryophyta</taxon>
        <taxon>Tracheophyta</taxon>
        <taxon>Spermatophyta</taxon>
        <taxon>Magnoliopsida</taxon>
        <taxon>eudicotyledons</taxon>
        <taxon>Gunneridae</taxon>
        <taxon>Pentapetalae</taxon>
        <taxon>Caryophyllales</taxon>
        <taxon>Chenopodiaceae</taxon>
        <taxon>Chenopodioideae</taxon>
        <taxon>Anserineae</taxon>
        <taxon>Spinacia</taxon>
    </lineage>
</organism>
<keyword evidence="9 10" id="KW-0411">Iron-sulfur</keyword>
<dbReference type="CDD" id="cd00207">
    <property type="entry name" value="fer2"/>
    <property type="match status" value="1"/>
</dbReference>
<comment type="function">
    <text evidence="1 10">Ferredoxins are iron-sulfur proteins that transfer electrons in a wide variety of metabolic reactions.</text>
</comment>
<dbReference type="InterPro" id="IPR012675">
    <property type="entry name" value="Beta-grasp_dom_sf"/>
</dbReference>
<dbReference type="PANTHER" id="PTHR43112">
    <property type="entry name" value="FERREDOXIN"/>
    <property type="match status" value="1"/>
</dbReference>
<keyword evidence="7 10" id="KW-0249">Electron transport</keyword>
<keyword evidence="4 10" id="KW-0813">Transport</keyword>
<keyword evidence="5 10" id="KW-0001">2Fe-2S</keyword>
<comment type="similarity">
    <text evidence="3 10">Belongs to the 2Fe2S plant-type ferredoxin family.</text>
</comment>
<comment type="subcellular location">
    <subcellularLocation>
        <location evidence="2 10">Plastid</location>
        <location evidence="2 10">Chloroplast</location>
    </subcellularLocation>
</comment>
<dbReference type="GeneID" id="110805667"/>
<proteinExistence type="inferred from homology"/>
<evidence type="ECO:0000256" key="4">
    <source>
        <dbReference type="ARBA" id="ARBA00022448"/>
    </source>
</evidence>
<dbReference type="SUPFAM" id="SSF54292">
    <property type="entry name" value="2Fe-2S ferredoxin-like"/>
    <property type="match status" value="1"/>
</dbReference>
<keyword evidence="13" id="KW-0809">Transit peptide</keyword>
<keyword evidence="10" id="KW-0934">Plastid</keyword>
<gene>
    <name evidence="13" type="primary">LOC110805667</name>
    <name evidence="13" type="synonym">PETF</name>
</gene>
<dbReference type="InterPro" id="IPR001041">
    <property type="entry name" value="2Fe-2S_ferredoxin-type"/>
</dbReference>
<dbReference type="InterPro" id="IPR010241">
    <property type="entry name" value="Fd_pln"/>
</dbReference>
<dbReference type="PANTHER" id="PTHR43112:SF3">
    <property type="entry name" value="FERREDOXIN-2, CHLOROPLASTIC"/>
    <property type="match status" value="1"/>
</dbReference>
<keyword evidence="12" id="KW-1185">Reference proteome</keyword>
<dbReference type="InterPro" id="IPR006058">
    <property type="entry name" value="2Fe2S_fd_BS"/>
</dbReference>
<dbReference type="Gene3D" id="3.10.20.30">
    <property type="match status" value="1"/>
</dbReference>
<evidence type="ECO:0000256" key="5">
    <source>
        <dbReference type="ARBA" id="ARBA00022714"/>
    </source>
</evidence>
<evidence type="ECO:0000313" key="13">
    <source>
        <dbReference type="RefSeq" id="NP_001413440.1"/>
    </source>
</evidence>
<evidence type="ECO:0000259" key="11">
    <source>
        <dbReference type="PROSITE" id="PS51085"/>
    </source>
</evidence>
<evidence type="ECO:0000256" key="1">
    <source>
        <dbReference type="ARBA" id="ARBA00003532"/>
    </source>
</evidence>
<reference evidence="13" key="2">
    <citation type="submission" date="2025-08" db="UniProtKB">
        <authorList>
            <consortium name="RefSeq"/>
        </authorList>
    </citation>
    <scope>IDENTIFICATION</scope>
</reference>
<keyword evidence="10" id="KW-0150">Chloroplast</keyword>
<dbReference type="RefSeq" id="NP_001413440.1">
    <property type="nucleotide sequence ID" value="NM_001426511.1"/>
</dbReference>
<evidence type="ECO:0000256" key="3">
    <source>
        <dbReference type="ARBA" id="ARBA00007874"/>
    </source>
</evidence>
<evidence type="ECO:0000256" key="9">
    <source>
        <dbReference type="ARBA" id="ARBA00023014"/>
    </source>
</evidence>
<protein>
    <recommendedName>
        <fullName evidence="10">Ferredoxin</fullName>
    </recommendedName>
</protein>